<proteinExistence type="predicted"/>
<dbReference type="InterPro" id="IPR029052">
    <property type="entry name" value="Metallo-depent_PP-like"/>
</dbReference>
<gene>
    <name evidence="3" type="ORF">QCA50_005756</name>
</gene>
<organism evidence="3 4">
    <name type="scientific">Cerrena zonata</name>
    <dbReference type="NCBI Taxonomy" id="2478898"/>
    <lineage>
        <taxon>Eukaryota</taxon>
        <taxon>Fungi</taxon>
        <taxon>Dikarya</taxon>
        <taxon>Basidiomycota</taxon>
        <taxon>Agaricomycotina</taxon>
        <taxon>Agaricomycetes</taxon>
        <taxon>Polyporales</taxon>
        <taxon>Cerrenaceae</taxon>
        <taxon>Cerrena</taxon>
    </lineage>
</organism>
<dbReference type="Gene3D" id="3.60.21.10">
    <property type="match status" value="1"/>
</dbReference>
<dbReference type="Pfam" id="PF00149">
    <property type="entry name" value="Metallophos"/>
    <property type="match status" value="1"/>
</dbReference>
<protein>
    <recommendedName>
        <fullName evidence="2">Calcineurin-like phosphoesterase domain-containing protein</fullName>
    </recommendedName>
</protein>
<sequence length="458" mass="50394">MPRFSHAFIALVPMVAAYFIFRTFVIDLEFLQGVVAKLNLSWPLAIHPDATQVPVAANEGSQFVLNDGIPGGPPSHAHDSHKVHHHHHHHEHTATPPVPQFTRKIVAVGDLHGDMPNAQSVLQMAGVVDSEGKWTGNIDIFVQTGDIIDRGDDTIKLYLWMERLRAQAAEQGGIVLSHLGNHEWMNVIGDWRYVYPTEVKTFGSTEARFKMLQSGRIGKAWAANYTTTSRLPLHPALGPPNTDYDPSSPLASSPLSHAAISFVHGGLAPNYPDLTPFPSRINDIGHSLLQKLQSRTPPPVHPPHPYPGLPADSTIEEQRLYDGNGPLWYRGWALDPEEKVCSEVDAVLEKTGTRRMIMGHTPDFQVGVLIAVSGSSLIQFAQKIVSRCDGKIIIIDTGISHAYGGALSALSIEYTLSPISITPTRKQWLEHETVTAIYPDRIQVLADDEWELEGDISA</sequence>
<evidence type="ECO:0000313" key="3">
    <source>
        <dbReference type="EMBL" id="KAK7690657.1"/>
    </source>
</evidence>
<dbReference type="GO" id="GO:0016787">
    <property type="term" value="F:hydrolase activity"/>
    <property type="evidence" value="ECO:0007669"/>
    <property type="project" value="InterPro"/>
</dbReference>
<feature type="domain" description="Calcineurin-like phosphoesterase" evidence="2">
    <location>
        <begin position="104"/>
        <end position="361"/>
    </location>
</feature>
<dbReference type="PANTHER" id="PTHR46546:SF4">
    <property type="entry name" value="SHEWANELLA-LIKE PROTEIN PHOSPHATASE 1"/>
    <property type="match status" value="1"/>
</dbReference>
<name>A0AAW0GL55_9APHY</name>
<dbReference type="AlphaFoldDB" id="A0AAW0GL55"/>
<reference evidence="3 4" key="1">
    <citation type="submission" date="2022-09" db="EMBL/GenBank/DDBJ databases">
        <authorList>
            <person name="Palmer J.M."/>
        </authorList>
    </citation>
    <scope>NUCLEOTIDE SEQUENCE [LARGE SCALE GENOMIC DNA]</scope>
    <source>
        <strain evidence="3 4">DSM 7382</strain>
    </source>
</reference>
<dbReference type="PANTHER" id="PTHR46546">
    <property type="entry name" value="SHEWANELLA-LIKE PROTEIN PHOSPHATASE 1"/>
    <property type="match status" value="1"/>
</dbReference>
<evidence type="ECO:0000259" key="2">
    <source>
        <dbReference type="Pfam" id="PF00149"/>
    </source>
</evidence>
<evidence type="ECO:0000256" key="1">
    <source>
        <dbReference type="SAM" id="MobiDB-lite"/>
    </source>
</evidence>
<keyword evidence="4" id="KW-1185">Reference proteome</keyword>
<dbReference type="SUPFAM" id="SSF56300">
    <property type="entry name" value="Metallo-dependent phosphatases"/>
    <property type="match status" value="1"/>
</dbReference>
<evidence type="ECO:0000313" key="4">
    <source>
        <dbReference type="Proteomes" id="UP001385951"/>
    </source>
</evidence>
<feature type="compositionally biased region" description="Basic residues" evidence="1">
    <location>
        <begin position="79"/>
        <end position="91"/>
    </location>
</feature>
<dbReference type="EMBL" id="JASBNA010000006">
    <property type="protein sequence ID" value="KAK7690657.1"/>
    <property type="molecule type" value="Genomic_DNA"/>
</dbReference>
<comment type="caution">
    <text evidence="3">The sequence shown here is derived from an EMBL/GenBank/DDBJ whole genome shotgun (WGS) entry which is preliminary data.</text>
</comment>
<dbReference type="Proteomes" id="UP001385951">
    <property type="component" value="Unassembled WGS sequence"/>
</dbReference>
<accession>A0AAW0GL55</accession>
<feature type="region of interest" description="Disordered" evidence="1">
    <location>
        <begin position="67"/>
        <end position="96"/>
    </location>
</feature>
<dbReference type="InterPro" id="IPR004843">
    <property type="entry name" value="Calcineurin-like_PHP"/>
</dbReference>